<proteinExistence type="predicted"/>
<name>A0A976YEX4_9CAUD</name>
<reference evidence="1 2" key="1">
    <citation type="submission" date="2022-05" db="EMBL/GenBank/DDBJ databases">
        <title>Diverse viruses of marine archaea discovered using metagenomics.</title>
        <authorList>
            <person name="Zhou Y."/>
        </authorList>
    </citation>
    <scope>NUCLEOTIDE SEQUENCE [LARGE SCALE GENOMIC DNA]</scope>
    <source>
        <strain evidence="1">YSH_462411</strain>
    </source>
</reference>
<sequence>MNEDDIEIFWTMDESVKENGFSYLKIGKIFSFDKCVKLKQSILQNQEIVERINLKIKELKEQDEDNFKRFLQMGKELGWSYSMEEMKEMHKTENYEQSDIELLNSILKTPTKKD</sequence>
<accession>A0A976YEX4</accession>
<protein>
    <submittedName>
        <fullName evidence="1">Uncharacterized protein</fullName>
    </submittedName>
</protein>
<keyword evidence="2" id="KW-1185">Reference proteome</keyword>
<evidence type="ECO:0000313" key="1">
    <source>
        <dbReference type="EMBL" id="UVF62305.1"/>
    </source>
</evidence>
<dbReference type="Proteomes" id="UP001156919">
    <property type="component" value="Segment"/>
</dbReference>
<dbReference type="EMBL" id="ON649699">
    <property type="protein sequence ID" value="UVF62305.1"/>
    <property type="molecule type" value="Genomic_DNA"/>
</dbReference>
<evidence type="ECO:0000313" key="2">
    <source>
        <dbReference type="Proteomes" id="UP001156919"/>
    </source>
</evidence>
<organism evidence="1 2">
    <name type="scientific">Nitrososphaeria virus YSH_462411</name>
    <dbReference type="NCBI Taxonomy" id="3071321"/>
    <lineage>
        <taxon>Viruses</taxon>
        <taxon>Duplodnaviria</taxon>
        <taxon>Heunggongvirae</taxon>
        <taxon>Uroviricota</taxon>
        <taxon>Caudoviricetes</taxon>
        <taxon>Juravirales</taxon>
        <taxon>Yangangviridae</taxon>
        <taxon>Nohelivirus</taxon>
        <taxon>Nohelivirus yangshanense</taxon>
    </lineage>
</organism>